<feature type="transmembrane region" description="Helical" evidence="9">
    <location>
        <begin position="41"/>
        <end position="62"/>
    </location>
</feature>
<reference evidence="12 13" key="1">
    <citation type="submission" date="2020-08" db="EMBL/GenBank/DDBJ databases">
        <title>Genomic Encyclopedia of Type Strains, Phase IV (KMG-IV): sequencing the most valuable type-strain genomes for metagenomic binning, comparative biology and taxonomic classification.</title>
        <authorList>
            <person name="Goeker M."/>
        </authorList>
    </citation>
    <scope>NUCLEOTIDE SEQUENCE [LARGE SCALE GENOMIC DNA]</scope>
    <source>
        <strain evidence="12 13">YIM 65646</strain>
    </source>
</reference>
<dbReference type="InterPro" id="IPR011712">
    <property type="entry name" value="Sig_transdc_His_kin_sub3_dim/P"/>
</dbReference>
<keyword evidence="7" id="KW-0067">ATP-binding</keyword>
<evidence type="ECO:0000256" key="3">
    <source>
        <dbReference type="ARBA" id="ARBA00022553"/>
    </source>
</evidence>
<keyword evidence="4" id="KW-0808">Transferase</keyword>
<evidence type="ECO:0000256" key="7">
    <source>
        <dbReference type="ARBA" id="ARBA00022840"/>
    </source>
</evidence>
<dbReference type="PANTHER" id="PTHR24421:SF10">
    <property type="entry name" value="NITRATE_NITRITE SENSOR PROTEIN NARQ"/>
    <property type="match status" value="1"/>
</dbReference>
<dbReference type="InterPro" id="IPR003594">
    <property type="entry name" value="HATPase_dom"/>
</dbReference>
<sequence length="356" mass="37706">MAIAALFIAAEGYLEFNAPLWSLVYGAIVAIPILLVSRHSLLAWLLAVGASFWFGVLVDIPGTSTGTWPWNPVQALVLLWVLFVVGLRRSLWTLATVWGVTIFMLNGTITARQNLLAMCLLFTVPLIVGAVVGRNFKLGQRLAAEQERGGVLTERARIARELHDVVAHHMSMIAVRAETAPYRLSDVGEDSRTEFAEISSAAREALTEMRLLLGVLRSDETTAPPTAPQPQISDLPDLAASARHAGAEVDLSISPEVGEVPQIVGVSAYRIIQEALSNVARHAPGAAASVSVSMDGDVLLVLVENGPGTRPSAGGGSGYGLRGAGERATILGGRLVSGPTPSGGYRVEARLPVREA</sequence>
<dbReference type="EC" id="2.7.13.3" evidence="2"/>
<feature type="domain" description="Histidine kinase/HSP90-like ATPase" evidence="10">
    <location>
        <begin position="268"/>
        <end position="354"/>
    </location>
</feature>
<name>A0A841FP27_9ACTN</name>
<dbReference type="InterPro" id="IPR036890">
    <property type="entry name" value="HATPase_C_sf"/>
</dbReference>
<evidence type="ECO:0000256" key="4">
    <source>
        <dbReference type="ARBA" id="ARBA00022679"/>
    </source>
</evidence>
<dbReference type="Gene3D" id="1.20.5.1930">
    <property type="match status" value="1"/>
</dbReference>
<dbReference type="Pfam" id="PF02518">
    <property type="entry name" value="HATPase_c"/>
    <property type="match status" value="1"/>
</dbReference>
<evidence type="ECO:0000313" key="12">
    <source>
        <dbReference type="EMBL" id="MBB6037584.1"/>
    </source>
</evidence>
<keyword evidence="13" id="KW-1185">Reference proteome</keyword>
<dbReference type="GO" id="GO:0016020">
    <property type="term" value="C:membrane"/>
    <property type="evidence" value="ECO:0007669"/>
    <property type="project" value="InterPro"/>
</dbReference>
<comment type="caution">
    <text evidence="12">The sequence shown here is derived from an EMBL/GenBank/DDBJ whole genome shotgun (WGS) entry which is preliminary data.</text>
</comment>
<comment type="catalytic activity">
    <reaction evidence="1">
        <text>ATP + protein L-histidine = ADP + protein N-phospho-L-histidine.</text>
        <dbReference type="EC" id="2.7.13.3"/>
    </reaction>
</comment>
<evidence type="ECO:0000259" key="11">
    <source>
        <dbReference type="Pfam" id="PF07730"/>
    </source>
</evidence>
<dbReference type="GO" id="GO:0005524">
    <property type="term" value="F:ATP binding"/>
    <property type="evidence" value="ECO:0007669"/>
    <property type="project" value="UniProtKB-KW"/>
</dbReference>
<proteinExistence type="predicted"/>
<evidence type="ECO:0000313" key="13">
    <source>
        <dbReference type="Proteomes" id="UP000548476"/>
    </source>
</evidence>
<evidence type="ECO:0000256" key="9">
    <source>
        <dbReference type="SAM" id="Phobius"/>
    </source>
</evidence>
<keyword evidence="9" id="KW-0472">Membrane</keyword>
<keyword evidence="9" id="KW-0812">Transmembrane</keyword>
<dbReference type="Gene3D" id="3.30.565.10">
    <property type="entry name" value="Histidine kinase-like ATPase, C-terminal domain"/>
    <property type="match status" value="1"/>
</dbReference>
<keyword evidence="3" id="KW-0597">Phosphoprotein</keyword>
<dbReference type="InterPro" id="IPR050482">
    <property type="entry name" value="Sensor_HK_TwoCompSys"/>
</dbReference>
<dbReference type="RefSeq" id="WP_184790409.1">
    <property type="nucleotide sequence ID" value="NZ_BONT01000054.1"/>
</dbReference>
<dbReference type="AlphaFoldDB" id="A0A841FP27"/>
<protein>
    <recommendedName>
        <fullName evidence="2">histidine kinase</fullName>
        <ecNumber evidence="2">2.7.13.3</ecNumber>
    </recommendedName>
</protein>
<dbReference type="Pfam" id="PF07730">
    <property type="entry name" value="HisKA_3"/>
    <property type="match status" value="1"/>
</dbReference>
<dbReference type="CDD" id="cd16917">
    <property type="entry name" value="HATPase_UhpB-NarQ-NarX-like"/>
    <property type="match status" value="1"/>
</dbReference>
<evidence type="ECO:0000256" key="8">
    <source>
        <dbReference type="ARBA" id="ARBA00023012"/>
    </source>
</evidence>
<evidence type="ECO:0000256" key="2">
    <source>
        <dbReference type="ARBA" id="ARBA00012438"/>
    </source>
</evidence>
<evidence type="ECO:0000256" key="6">
    <source>
        <dbReference type="ARBA" id="ARBA00022777"/>
    </source>
</evidence>
<feature type="transmembrane region" description="Helical" evidence="9">
    <location>
        <begin position="20"/>
        <end position="36"/>
    </location>
</feature>
<evidence type="ECO:0000256" key="5">
    <source>
        <dbReference type="ARBA" id="ARBA00022741"/>
    </source>
</evidence>
<dbReference type="GO" id="GO:0000155">
    <property type="term" value="F:phosphorelay sensor kinase activity"/>
    <property type="evidence" value="ECO:0007669"/>
    <property type="project" value="InterPro"/>
</dbReference>
<feature type="domain" description="Signal transduction histidine kinase subgroup 3 dimerisation and phosphoacceptor" evidence="11">
    <location>
        <begin position="154"/>
        <end position="219"/>
    </location>
</feature>
<accession>A0A841FP27</accession>
<keyword evidence="6 12" id="KW-0418">Kinase</keyword>
<dbReference type="SUPFAM" id="SSF55874">
    <property type="entry name" value="ATPase domain of HSP90 chaperone/DNA topoisomerase II/histidine kinase"/>
    <property type="match status" value="1"/>
</dbReference>
<organism evidence="12 13">
    <name type="scientific">Phytomonospora endophytica</name>
    <dbReference type="NCBI Taxonomy" id="714109"/>
    <lineage>
        <taxon>Bacteria</taxon>
        <taxon>Bacillati</taxon>
        <taxon>Actinomycetota</taxon>
        <taxon>Actinomycetes</taxon>
        <taxon>Micromonosporales</taxon>
        <taxon>Micromonosporaceae</taxon>
        <taxon>Phytomonospora</taxon>
    </lineage>
</organism>
<evidence type="ECO:0000259" key="10">
    <source>
        <dbReference type="Pfam" id="PF02518"/>
    </source>
</evidence>
<dbReference type="Proteomes" id="UP000548476">
    <property type="component" value="Unassembled WGS sequence"/>
</dbReference>
<evidence type="ECO:0000256" key="1">
    <source>
        <dbReference type="ARBA" id="ARBA00000085"/>
    </source>
</evidence>
<keyword evidence="8" id="KW-0902">Two-component regulatory system</keyword>
<gene>
    <name evidence="12" type="ORF">HNR73_005462</name>
</gene>
<feature type="transmembrane region" description="Helical" evidence="9">
    <location>
        <begin position="115"/>
        <end position="133"/>
    </location>
</feature>
<dbReference type="GO" id="GO:0046983">
    <property type="term" value="F:protein dimerization activity"/>
    <property type="evidence" value="ECO:0007669"/>
    <property type="project" value="InterPro"/>
</dbReference>
<dbReference type="EMBL" id="JACHGT010000013">
    <property type="protein sequence ID" value="MBB6037584.1"/>
    <property type="molecule type" value="Genomic_DNA"/>
</dbReference>
<keyword evidence="5" id="KW-0547">Nucleotide-binding</keyword>
<dbReference type="PANTHER" id="PTHR24421">
    <property type="entry name" value="NITRATE/NITRITE SENSOR PROTEIN NARX-RELATED"/>
    <property type="match status" value="1"/>
</dbReference>
<keyword evidence="9" id="KW-1133">Transmembrane helix</keyword>